<dbReference type="AlphaFoldDB" id="A0A226C063"/>
<dbReference type="NCBIfam" id="TIGR00377">
    <property type="entry name" value="ant_ant_sig"/>
    <property type="match status" value="1"/>
</dbReference>
<dbReference type="OrthoDB" id="9796601at2"/>
<dbReference type="PANTHER" id="PTHR33495:SF2">
    <property type="entry name" value="ANTI-SIGMA FACTOR ANTAGONIST TM_1081-RELATED"/>
    <property type="match status" value="1"/>
</dbReference>
<keyword evidence="9" id="KW-1185">Reference proteome</keyword>
<accession>A0A226C063</accession>
<dbReference type="Pfam" id="PF01740">
    <property type="entry name" value="STAS"/>
    <property type="match status" value="1"/>
</dbReference>
<dbReference type="PROSITE" id="PS50801">
    <property type="entry name" value="STAS"/>
    <property type="match status" value="1"/>
</dbReference>
<name>A0A226C063_9FIRM</name>
<evidence type="ECO:0000256" key="5">
    <source>
        <dbReference type="ARBA" id="ARBA00022969"/>
    </source>
</evidence>
<evidence type="ECO:0000256" key="2">
    <source>
        <dbReference type="ARBA" id="ARBA00009013"/>
    </source>
</evidence>
<evidence type="ECO:0000256" key="1">
    <source>
        <dbReference type="ARBA" id="ARBA00001976"/>
    </source>
</evidence>
<dbReference type="GO" id="GO:0043856">
    <property type="term" value="F:anti-sigma factor antagonist activity"/>
    <property type="evidence" value="ECO:0007669"/>
    <property type="project" value="InterPro"/>
</dbReference>
<comment type="function">
    <text evidence="1">In the phosphorylated form it could act as an anti-anti-sigma factor that counteracts SpoIIAB and thus releases sigma f from inhibition.</text>
</comment>
<dbReference type="Gene3D" id="3.30.750.24">
    <property type="entry name" value="STAS domain"/>
    <property type="match status" value="1"/>
</dbReference>
<keyword evidence="4" id="KW-0597">Phosphoprotein</keyword>
<reference evidence="8 9" key="1">
    <citation type="submission" date="2017-06" db="EMBL/GenBank/DDBJ databases">
        <title>Draft Genome Sequence of Natranaerobius trueperi halophilic, alkalithermophilic bacteria from soda lakes.</title>
        <authorList>
            <person name="Zhao B."/>
        </authorList>
    </citation>
    <scope>NUCLEOTIDE SEQUENCE [LARGE SCALE GENOMIC DNA]</scope>
    <source>
        <strain evidence="8 9">DSM 18760</strain>
    </source>
</reference>
<evidence type="ECO:0000256" key="3">
    <source>
        <dbReference type="ARBA" id="ARBA00020784"/>
    </source>
</evidence>
<dbReference type="PANTHER" id="PTHR33495">
    <property type="entry name" value="ANTI-SIGMA FACTOR ANTAGONIST TM_1081-RELATED-RELATED"/>
    <property type="match status" value="1"/>
</dbReference>
<evidence type="ECO:0000313" key="9">
    <source>
        <dbReference type="Proteomes" id="UP000214588"/>
    </source>
</evidence>
<sequence length="111" mass="12602">MDINVQKKGENLIVHLSGELDHHTSNLFREKIDRELKKGIYDNLVLDLSNLSFMDSSGIGAVLGRYKKIKSQNGQVFACGMNEQVKKLAEMSGLTKVINYYQNLSELERKL</sequence>
<dbReference type="InterPro" id="IPR014237">
    <property type="entry name" value="Anti-sigma_F_ant"/>
</dbReference>
<dbReference type="EMBL" id="NIQC01000009">
    <property type="protein sequence ID" value="OWZ83984.1"/>
    <property type="molecule type" value="Genomic_DNA"/>
</dbReference>
<evidence type="ECO:0000313" key="8">
    <source>
        <dbReference type="EMBL" id="OWZ83984.1"/>
    </source>
</evidence>
<evidence type="ECO:0000256" key="6">
    <source>
        <dbReference type="RuleBase" id="RU003749"/>
    </source>
</evidence>
<dbReference type="InterPro" id="IPR002645">
    <property type="entry name" value="STAS_dom"/>
</dbReference>
<keyword evidence="5" id="KW-0749">Sporulation</keyword>
<comment type="caution">
    <text evidence="8">The sequence shown here is derived from an EMBL/GenBank/DDBJ whole genome shotgun (WGS) entry which is preliminary data.</text>
</comment>
<evidence type="ECO:0000259" key="7">
    <source>
        <dbReference type="PROSITE" id="PS50801"/>
    </source>
</evidence>
<dbReference type="CDD" id="cd07043">
    <property type="entry name" value="STAS_anti-anti-sigma_factors"/>
    <property type="match status" value="1"/>
</dbReference>
<gene>
    <name evidence="8" type="primary">spoIIAA</name>
    <name evidence="8" type="ORF">CDO51_05335</name>
</gene>
<feature type="domain" description="STAS" evidence="7">
    <location>
        <begin position="1"/>
        <end position="111"/>
    </location>
</feature>
<dbReference type="GO" id="GO:0030435">
    <property type="term" value="P:sporulation resulting in formation of a cellular spore"/>
    <property type="evidence" value="ECO:0007669"/>
    <property type="project" value="UniProtKB-KW"/>
</dbReference>
<dbReference type="GO" id="GO:0045152">
    <property type="term" value="F:antisigma factor binding"/>
    <property type="evidence" value="ECO:0007669"/>
    <property type="project" value="InterPro"/>
</dbReference>
<comment type="similarity">
    <text evidence="2 6">Belongs to the anti-sigma-factor antagonist family.</text>
</comment>
<protein>
    <recommendedName>
        <fullName evidence="3 6">Anti-sigma F factor antagonist</fullName>
    </recommendedName>
    <alternativeName>
        <fullName evidence="6">Stage II sporulation protein</fullName>
    </alternativeName>
</protein>
<dbReference type="RefSeq" id="WP_089023274.1">
    <property type="nucleotide sequence ID" value="NZ_NIQC01000009.1"/>
</dbReference>
<dbReference type="NCBIfam" id="TIGR02886">
    <property type="entry name" value="spore_II_AA"/>
    <property type="match status" value="1"/>
</dbReference>
<organism evidence="8 9">
    <name type="scientific">Natranaerobius trueperi</name>
    <dbReference type="NCBI Taxonomy" id="759412"/>
    <lineage>
        <taxon>Bacteria</taxon>
        <taxon>Bacillati</taxon>
        <taxon>Bacillota</taxon>
        <taxon>Clostridia</taxon>
        <taxon>Natranaerobiales</taxon>
        <taxon>Natranaerobiaceae</taxon>
        <taxon>Natranaerobius</taxon>
    </lineage>
</organism>
<evidence type="ECO:0000256" key="4">
    <source>
        <dbReference type="ARBA" id="ARBA00022553"/>
    </source>
</evidence>
<dbReference type="InterPro" id="IPR036513">
    <property type="entry name" value="STAS_dom_sf"/>
</dbReference>
<dbReference type="InterPro" id="IPR003658">
    <property type="entry name" value="Anti-sigma_ant"/>
</dbReference>
<dbReference type="SUPFAM" id="SSF52091">
    <property type="entry name" value="SpoIIaa-like"/>
    <property type="match status" value="1"/>
</dbReference>
<proteinExistence type="inferred from homology"/>
<dbReference type="Proteomes" id="UP000214588">
    <property type="component" value="Unassembled WGS sequence"/>
</dbReference>